<protein>
    <submittedName>
        <fullName evidence="2">Glutathione S-transferase</fullName>
    </submittedName>
</protein>
<dbReference type="AlphaFoldDB" id="A0A1I7SJY9"/>
<name>A0A1I7SJY9_BURXY</name>
<accession>A0A1I7SJY9</accession>
<proteinExistence type="predicted"/>
<dbReference type="WBParaSite" id="BXY_1336700.1">
    <property type="protein sequence ID" value="BXY_1336700.1"/>
    <property type="gene ID" value="BXY_1336700"/>
</dbReference>
<dbReference type="Proteomes" id="UP000095284">
    <property type="component" value="Unplaced"/>
</dbReference>
<reference evidence="2" key="1">
    <citation type="submission" date="2016-11" db="UniProtKB">
        <authorList>
            <consortium name="WormBaseParasite"/>
        </authorList>
    </citation>
    <scope>IDENTIFICATION</scope>
</reference>
<evidence type="ECO:0000313" key="2">
    <source>
        <dbReference type="WBParaSite" id="BXY_1336700.1"/>
    </source>
</evidence>
<sequence>MVYELEMQDKEGFAKLKEKIFEEGKAIKKTAEGMLRNANFKQNQTRQNYLDRLAKNEFKFVDHPILLGNELASVDLLHWDAPYMRRFVHGIAKVFKFNSEKKLKNFVVPEYK</sequence>
<evidence type="ECO:0000313" key="1">
    <source>
        <dbReference type="Proteomes" id="UP000095284"/>
    </source>
</evidence>
<organism evidence="1 2">
    <name type="scientific">Bursaphelenchus xylophilus</name>
    <name type="common">Pinewood nematode worm</name>
    <name type="synonym">Aphelenchoides xylophilus</name>
    <dbReference type="NCBI Taxonomy" id="6326"/>
    <lineage>
        <taxon>Eukaryota</taxon>
        <taxon>Metazoa</taxon>
        <taxon>Ecdysozoa</taxon>
        <taxon>Nematoda</taxon>
        <taxon>Chromadorea</taxon>
        <taxon>Rhabditida</taxon>
        <taxon>Tylenchina</taxon>
        <taxon>Tylenchomorpha</taxon>
        <taxon>Aphelenchoidea</taxon>
        <taxon>Aphelenchoididae</taxon>
        <taxon>Bursaphelenchus</taxon>
    </lineage>
</organism>